<sequence>MDDPTTGAAFYPSAPQSPAPELDGLDARPEMDMNMADTPCENCPRAAVHDYQPLCDSLSHIVGSTDPVRFAGAQPDELAPSEIRKDASRLRGDVEWIKHFFPSAETVDRLFAREHMGNFVVDRVSGRKAFESMPLYVRVGMHLLFVSASQAMSYHAVEDLLRAQSVKQGKLYDATGPGVLPHINAFIKAYAIPLEELLETDLAKYATFNDFFSRRLKAEARPIASVDDLHVLTCPADCRLSAFETVEAAKTLWIKGRQFTIPNLLYGDDKTDKQFDSVARSPSAVAVARLAPQDYHRFHSPVSGEVVAIKDIPGELYTVNPQAVNEDLNVFTLNKRSVMLIHADVGLGARVPLAFVAVGAMLVGSIFWSKKPGDTVRKGEELGCFQYGGSTCILVVPHSSGIKFDDDLLRVSKEKMEMLVRVGMSMGHVGRGRCGSEA</sequence>
<organism evidence="14 15">
    <name type="scientific">Cutaneotrichosporon cavernicola</name>
    <dbReference type="NCBI Taxonomy" id="279322"/>
    <lineage>
        <taxon>Eukaryota</taxon>
        <taxon>Fungi</taxon>
        <taxon>Dikarya</taxon>
        <taxon>Basidiomycota</taxon>
        <taxon>Agaricomycotina</taxon>
        <taxon>Tremellomycetes</taxon>
        <taxon>Trichosporonales</taxon>
        <taxon>Trichosporonaceae</taxon>
        <taxon>Cutaneotrichosporon</taxon>
    </lineage>
</organism>
<dbReference type="PANTHER" id="PTHR10067">
    <property type="entry name" value="PHOSPHATIDYLSERINE DECARBOXYLASE"/>
    <property type="match status" value="1"/>
</dbReference>
<keyword evidence="6" id="KW-0443">Lipid metabolism</keyword>
<keyword evidence="13" id="KW-0812">Transmembrane</keyword>
<dbReference type="EC" id="4.1.1.65" evidence="3"/>
<comment type="cofactor">
    <cofactor evidence="1">
        <name>pyruvate</name>
        <dbReference type="ChEBI" id="CHEBI:15361"/>
    </cofactor>
</comment>
<keyword evidence="13" id="KW-0472">Membrane</keyword>
<evidence type="ECO:0000313" key="15">
    <source>
        <dbReference type="Proteomes" id="UP001233271"/>
    </source>
</evidence>
<comment type="pathway">
    <text evidence="11">Phospholipid metabolism; phosphatidylethanolamine biosynthesis.</text>
</comment>
<comment type="pathway">
    <text evidence="2">Lipid metabolism.</text>
</comment>
<dbReference type="GeneID" id="85491481"/>
<dbReference type="KEGG" id="ccac:CcaHIS019_0103280"/>
<keyword evidence="4" id="KW-0444">Lipid biosynthesis</keyword>
<dbReference type="Pfam" id="PF02666">
    <property type="entry name" value="PS_Dcarbxylase"/>
    <property type="match status" value="1"/>
</dbReference>
<evidence type="ECO:0000256" key="3">
    <source>
        <dbReference type="ARBA" id="ARBA00012243"/>
    </source>
</evidence>
<evidence type="ECO:0000256" key="8">
    <source>
        <dbReference type="ARBA" id="ARBA00023239"/>
    </source>
</evidence>
<protein>
    <recommendedName>
        <fullName evidence="3">phosphatidylserine decarboxylase</fullName>
        <ecNumber evidence="3">4.1.1.65</ecNumber>
    </recommendedName>
</protein>
<reference evidence="14" key="1">
    <citation type="journal article" date="2023" name="BMC Genomics">
        <title>Chromosome-level genome assemblies of Cutaneotrichosporon spp. (Trichosporonales, Basidiomycota) reveal imbalanced evolution between nucleotide sequences and chromosome synteny.</title>
        <authorList>
            <person name="Kobayashi Y."/>
            <person name="Kayamori A."/>
            <person name="Aoki K."/>
            <person name="Shiwa Y."/>
            <person name="Matsutani M."/>
            <person name="Fujita N."/>
            <person name="Sugita T."/>
            <person name="Iwasaki W."/>
            <person name="Tanaka N."/>
            <person name="Takashima M."/>
        </authorList>
    </citation>
    <scope>NUCLEOTIDE SEQUENCE</scope>
    <source>
        <strain evidence="14">HIS019</strain>
    </source>
</reference>
<feature type="region of interest" description="Disordered" evidence="12">
    <location>
        <begin position="1"/>
        <end position="27"/>
    </location>
</feature>
<evidence type="ECO:0000256" key="4">
    <source>
        <dbReference type="ARBA" id="ARBA00022516"/>
    </source>
</evidence>
<evidence type="ECO:0000256" key="1">
    <source>
        <dbReference type="ARBA" id="ARBA00001928"/>
    </source>
</evidence>
<dbReference type="NCBIfam" id="TIGR00163">
    <property type="entry name" value="PS_decarb"/>
    <property type="match status" value="1"/>
</dbReference>
<evidence type="ECO:0000256" key="11">
    <source>
        <dbReference type="ARBA" id="ARBA00024326"/>
    </source>
</evidence>
<evidence type="ECO:0000256" key="13">
    <source>
        <dbReference type="SAM" id="Phobius"/>
    </source>
</evidence>
<evidence type="ECO:0000256" key="10">
    <source>
        <dbReference type="ARBA" id="ARBA00023317"/>
    </source>
</evidence>
<dbReference type="Proteomes" id="UP001233271">
    <property type="component" value="Chromosome 1"/>
</dbReference>
<proteinExistence type="predicted"/>
<feature type="transmembrane region" description="Helical" evidence="13">
    <location>
        <begin position="347"/>
        <end position="368"/>
    </location>
</feature>
<evidence type="ECO:0000256" key="9">
    <source>
        <dbReference type="ARBA" id="ARBA00023264"/>
    </source>
</evidence>
<dbReference type="AlphaFoldDB" id="A0AA48I4A8"/>
<evidence type="ECO:0000256" key="7">
    <source>
        <dbReference type="ARBA" id="ARBA00023209"/>
    </source>
</evidence>
<dbReference type="EMBL" id="AP028212">
    <property type="protein sequence ID" value="BEI87610.1"/>
    <property type="molecule type" value="Genomic_DNA"/>
</dbReference>
<dbReference type="RefSeq" id="XP_060452876.1">
    <property type="nucleotide sequence ID" value="XM_060599100.1"/>
</dbReference>
<evidence type="ECO:0000256" key="12">
    <source>
        <dbReference type="SAM" id="MobiDB-lite"/>
    </source>
</evidence>
<dbReference type="PANTHER" id="PTHR10067:SF17">
    <property type="entry name" value="PHOSPHATIDYLSERINE DECARBOXYLASE PROENZYME 2"/>
    <property type="match status" value="1"/>
</dbReference>
<accession>A0AA48I4A8</accession>
<evidence type="ECO:0000256" key="2">
    <source>
        <dbReference type="ARBA" id="ARBA00005189"/>
    </source>
</evidence>
<keyword evidence="5" id="KW-0210">Decarboxylase</keyword>
<evidence type="ECO:0000256" key="5">
    <source>
        <dbReference type="ARBA" id="ARBA00022793"/>
    </source>
</evidence>
<keyword evidence="15" id="KW-1185">Reference proteome</keyword>
<dbReference type="GO" id="GO:0004609">
    <property type="term" value="F:phosphatidylserine decarboxylase activity"/>
    <property type="evidence" value="ECO:0007669"/>
    <property type="project" value="UniProtKB-EC"/>
</dbReference>
<keyword evidence="10" id="KW-0670">Pyruvate</keyword>
<gene>
    <name evidence="14" type="ORF">CcaverHIS019_0103280</name>
</gene>
<keyword evidence="7" id="KW-0594">Phospholipid biosynthesis</keyword>
<evidence type="ECO:0000313" key="14">
    <source>
        <dbReference type="EMBL" id="BEI87610.1"/>
    </source>
</evidence>
<dbReference type="InterPro" id="IPR003817">
    <property type="entry name" value="PS_Dcarbxylase"/>
</dbReference>
<evidence type="ECO:0000256" key="6">
    <source>
        <dbReference type="ARBA" id="ARBA00023098"/>
    </source>
</evidence>
<keyword evidence="9" id="KW-1208">Phospholipid metabolism</keyword>
<keyword evidence="8" id="KW-0456">Lyase</keyword>
<name>A0AA48I4A8_9TREE</name>
<keyword evidence="13" id="KW-1133">Transmembrane helix</keyword>
<dbReference type="GO" id="GO:0046474">
    <property type="term" value="P:glycerophospholipid biosynthetic process"/>
    <property type="evidence" value="ECO:0007669"/>
    <property type="project" value="UniProtKB-ARBA"/>
</dbReference>
<dbReference type="InterPro" id="IPR033177">
    <property type="entry name" value="PSD-B"/>
</dbReference>